<dbReference type="RefSeq" id="WP_215872643.1">
    <property type="nucleotide sequence ID" value="NZ_JAAXYO010000090.1"/>
</dbReference>
<comment type="caution">
    <text evidence="13">The sequence shown here is derived from an EMBL/GenBank/DDBJ whole genome shotgun (WGS) entry which is preliminary data.</text>
</comment>
<dbReference type="GO" id="GO:0071949">
    <property type="term" value="F:FAD binding"/>
    <property type="evidence" value="ECO:0007669"/>
    <property type="project" value="TreeGrafter"/>
</dbReference>
<organism evidence="13 14">
    <name type="scientific">Igneacidithiobacillus copahuensis</name>
    <dbReference type="NCBI Taxonomy" id="2724909"/>
    <lineage>
        <taxon>Bacteria</taxon>
        <taxon>Pseudomonadati</taxon>
        <taxon>Pseudomonadota</taxon>
        <taxon>Acidithiobacillia</taxon>
        <taxon>Acidithiobacillales</taxon>
        <taxon>Acidithiobacillaceae</taxon>
        <taxon>Igneacidithiobacillus</taxon>
    </lineage>
</organism>
<evidence type="ECO:0000256" key="5">
    <source>
        <dbReference type="ARBA" id="ARBA00022630"/>
    </source>
</evidence>
<dbReference type="SUPFAM" id="SSF51730">
    <property type="entry name" value="FAD-linked oxidoreductase"/>
    <property type="match status" value="1"/>
</dbReference>
<evidence type="ECO:0000256" key="11">
    <source>
        <dbReference type="ARBA" id="ARBA00048628"/>
    </source>
</evidence>
<comment type="cofactor">
    <cofactor evidence="1 12">
        <name>FAD</name>
        <dbReference type="ChEBI" id="CHEBI:57692"/>
    </cofactor>
</comment>
<evidence type="ECO:0000256" key="9">
    <source>
        <dbReference type="ARBA" id="ARBA00023167"/>
    </source>
</evidence>
<dbReference type="AlphaFoldDB" id="A0AAE3CJQ6"/>
<dbReference type="GO" id="GO:0106312">
    <property type="term" value="F:methylenetetrahydrofolate reductase (NADH) activity"/>
    <property type="evidence" value="ECO:0007669"/>
    <property type="project" value="UniProtKB-EC"/>
</dbReference>
<evidence type="ECO:0000256" key="1">
    <source>
        <dbReference type="ARBA" id="ARBA00001974"/>
    </source>
</evidence>
<dbReference type="Proteomes" id="UP001197378">
    <property type="component" value="Unassembled WGS sequence"/>
</dbReference>
<evidence type="ECO:0000256" key="3">
    <source>
        <dbReference type="ARBA" id="ARBA00006743"/>
    </source>
</evidence>
<dbReference type="Gene3D" id="3.20.20.220">
    <property type="match status" value="1"/>
</dbReference>
<dbReference type="GO" id="GO:0005829">
    <property type="term" value="C:cytosol"/>
    <property type="evidence" value="ECO:0007669"/>
    <property type="project" value="InterPro"/>
</dbReference>
<protein>
    <recommendedName>
        <fullName evidence="12">Methylenetetrahydrofolate reductase</fullName>
        <ecNumber evidence="12">1.5.1.54</ecNumber>
    </recommendedName>
</protein>
<evidence type="ECO:0000256" key="12">
    <source>
        <dbReference type="RuleBase" id="RU003862"/>
    </source>
</evidence>
<keyword evidence="14" id="KW-1185">Reference proteome</keyword>
<dbReference type="InterPro" id="IPR003171">
    <property type="entry name" value="Mehydrof_redctse-like"/>
</dbReference>
<evidence type="ECO:0000256" key="6">
    <source>
        <dbReference type="ARBA" id="ARBA00022827"/>
    </source>
</evidence>
<dbReference type="EC" id="1.5.1.54" evidence="12"/>
<reference evidence="13" key="1">
    <citation type="journal article" date="2021" name="ISME J.">
        <title>Genomic evolution of the class Acidithiobacillia: deep-branching Proteobacteria living in extreme acidic conditions.</title>
        <authorList>
            <person name="Moya-Beltran A."/>
            <person name="Beard S."/>
            <person name="Rojas-Villalobos C."/>
            <person name="Issotta F."/>
            <person name="Gallardo Y."/>
            <person name="Ulloa R."/>
            <person name="Giaveno A."/>
            <person name="Degli Esposti M."/>
            <person name="Johnson D.B."/>
            <person name="Quatrini R."/>
        </authorList>
    </citation>
    <scope>NUCLEOTIDE SEQUENCE</scope>
    <source>
        <strain evidence="13">VAN18-1</strain>
    </source>
</reference>
<comment type="pathway">
    <text evidence="10">Amino-acid biosynthesis; L-methionine biosynthesis via de novo pathway.</text>
</comment>
<accession>A0AAE3CJQ6</accession>
<dbReference type="InterPro" id="IPR004620">
    <property type="entry name" value="MTHF_reductase_bac"/>
</dbReference>
<evidence type="ECO:0000256" key="10">
    <source>
        <dbReference type="ARBA" id="ARBA00034478"/>
    </source>
</evidence>
<dbReference type="PANTHER" id="PTHR45754:SF3">
    <property type="entry name" value="METHYLENETETRAHYDROFOLATE REDUCTASE (NADPH)"/>
    <property type="match status" value="1"/>
</dbReference>
<comment type="similarity">
    <text evidence="3 12">Belongs to the methylenetetrahydrofolate reductase family.</text>
</comment>
<evidence type="ECO:0000256" key="2">
    <source>
        <dbReference type="ARBA" id="ARBA00004777"/>
    </source>
</evidence>
<evidence type="ECO:0000256" key="4">
    <source>
        <dbReference type="ARBA" id="ARBA00022605"/>
    </source>
</evidence>
<dbReference type="CDD" id="cd00537">
    <property type="entry name" value="MTHFR"/>
    <property type="match status" value="1"/>
</dbReference>
<proteinExistence type="inferred from homology"/>
<evidence type="ECO:0000313" key="14">
    <source>
        <dbReference type="Proteomes" id="UP001197378"/>
    </source>
</evidence>
<name>A0AAE3CJQ6_9PROT</name>
<dbReference type="PANTHER" id="PTHR45754">
    <property type="entry name" value="METHYLENETETRAHYDROFOLATE REDUCTASE"/>
    <property type="match status" value="1"/>
</dbReference>
<dbReference type="GO" id="GO:0035999">
    <property type="term" value="P:tetrahydrofolate interconversion"/>
    <property type="evidence" value="ECO:0007669"/>
    <property type="project" value="TreeGrafter"/>
</dbReference>
<keyword evidence="6 12" id="KW-0274">FAD</keyword>
<dbReference type="Pfam" id="PF02219">
    <property type="entry name" value="MTHFR"/>
    <property type="match status" value="1"/>
</dbReference>
<comment type="pathway">
    <text evidence="2 12">One-carbon metabolism; tetrahydrofolate interconversion.</text>
</comment>
<keyword evidence="4" id="KW-0028">Amino-acid biosynthesis</keyword>
<comment type="catalytic activity">
    <reaction evidence="11">
        <text>(6S)-5-methyl-5,6,7,8-tetrahydrofolate + NAD(+) = (6R)-5,10-methylene-5,6,7,8-tetrahydrofolate + NADH + H(+)</text>
        <dbReference type="Rhea" id="RHEA:19821"/>
        <dbReference type="ChEBI" id="CHEBI:15378"/>
        <dbReference type="ChEBI" id="CHEBI:15636"/>
        <dbReference type="ChEBI" id="CHEBI:18608"/>
        <dbReference type="ChEBI" id="CHEBI:57540"/>
        <dbReference type="ChEBI" id="CHEBI:57945"/>
        <dbReference type="EC" id="1.5.1.54"/>
    </reaction>
    <physiologicalReaction direction="right-to-left" evidence="11">
        <dbReference type="Rhea" id="RHEA:19823"/>
    </physiologicalReaction>
</comment>
<dbReference type="EMBL" id="JAAXYO010000090">
    <property type="protein sequence ID" value="MBU2787999.1"/>
    <property type="molecule type" value="Genomic_DNA"/>
</dbReference>
<keyword evidence="8" id="KW-0520">NAD</keyword>
<evidence type="ECO:0000313" key="13">
    <source>
        <dbReference type="EMBL" id="MBU2787999.1"/>
    </source>
</evidence>
<sequence>MKTPEISVEFFPPKNSAGEERLRESMAALAALHPAYASVTYGAGGSTQERTLATVRLIQGQNGYEAVPHLTCIGSTEAGIRELLQRYRDWGVRRIVALRGDLPEGMENPGFFRHASDLVAFIRDFGGFEIFASAYPEVHPQAQHARADLDYLVAKTEAGVDALITQYFYNPDAYLQLRDQLERRGVTVPILIGVMPIHNFEQIARFSAQCGAEIPRYLRLLLEAYADEPEAQREVAAEVVARQCNLLLREGAPGLHFYTLNQAEATLAIAQRLDI</sequence>
<keyword evidence="5 12" id="KW-0285">Flavoprotein</keyword>
<dbReference type="GO" id="GO:0009086">
    <property type="term" value="P:methionine biosynthetic process"/>
    <property type="evidence" value="ECO:0007669"/>
    <property type="project" value="UniProtKB-KW"/>
</dbReference>
<keyword evidence="9" id="KW-0486">Methionine biosynthesis</keyword>
<dbReference type="InterPro" id="IPR029041">
    <property type="entry name" value="FAD-linked_oxidoreductase-like"/>
</dbReference>
<evidence type="ECO:0000256" key="8">
    <source>
        <dbReference type="ARBA" id="ARBA00023027"/>
    </source>
</evidence>
<gene>
    <name evidence="13" type="primary">metF</name>
    <name evidence="13" type="ORF">HFQ13_07250</name>
</gene>
<dbReference type="NCBIfam" id="TIGR00676">
    <property type="entry name" value="fadh2"/>
    <property type="match status" value="1"/>
</dbReference>
<evidence type="ECO:0000256" key="7">
    <source>
        <dbReference type="ARBA" id="ARBA00023002"/>
    </source>
</evidence>
<keyword evidence="7 12" id="KW-0560">Oxidoreductase</keyword>